<comment type="caution">
    <text evidence="2">The sequence shown here is derived from an EMBL/GenBank/DDBJ whole genome shotgun (WGS) entry which is preliminary data.</text>
</comment>
<keyword evidence="3" id="KW-1185">Reference proteome</keyword>
<dbReference type="Proteomes" id="UP000237246">
    <property type="component" value="Unassembled WGS sequence"/>
</dbReference>
<dbReference type="AlphaFoldDB" id="A0A2P4T510"/>
<name>A0A2P4T510_BAMTH</name>
<proteinExistence type="predicted"/>
<accession>A0A2P4T510</accession>
<evidence type="ECO:0000256" key="1">
    <source>
        <dbReference type="SAM" id="MobiDB-lite"/>
    </source>
</evidence>
<dbReference type="OrthoDB" id="411630at2759"/>
<dbReference type="EMBL" id="PPHD01008727">
    <property type="protein sequence ID" value="POI31417.1"/>
    <property type="molecule type" value="Genomic_DNA"/>
</dbReference>
<gene>
    <name evidence="2" type="ORF">CIB84_004833</name>
</gene>
<evidence type="ECO:0000313" key="2">
    <source>
        <dbReference type="EMBL" id="POI31417.1"/>
    </source>
</evidence>
<organism evidence="2 3">
    <name type="scientific">Bambusicola thoracicus</name>
    <name type="common">Chinese bamboo-partridge</name>
    <name type="synonym">Perdix thoracica</name>
    <dbReference type="NCBI Taxonomy" id="9083"/>
    <lineage>
        <taxon>Eukaryota</taxon>
        <taxon>Metazoa</taxon>
        <taxon>Chordata</taxon>
        <taxon>Craniata</taxon>
        <taxon>Vertebrata</taxon>
        <taxon>Euteleostomi</taxon>
        <taxon>Archelosauria</taxon>
        <taxon>Archosauria</taxon>
        <taxon>Dinosauria</taxon>
        <taxon>Saurischia</taxon>
        <taxon>Theropoda</taxon>
        <taxon>Coelurosauria</taxon>
        <taxon>Aves</taxon>
        <taxon>Neognathae</taxon>
        <taxon>Galloanserae</taxon>
        <taxon>Galliformes</taxon>
        <taxon>Phasianidae</taxon>
        <taxon>Perdicinae</taxon>
        <taxon>Bambusicola</taxon>
    </lineage>
</organism>
<feature type="region of interest" description="Disordered" evidence="1">
    <location>
        <begin position="231"/>
        <end position="268"/>
    </location>
</feature>
<protein>
    <submittedName>
        <fullName evidence="2">Uncharacterized protein</fullName>
    </submittedName>
</protein>
<reference evidence="2 3" key="1">
    <citation type="submission" date="2018-01" db="EMBL/GenBank/DDBJ databases">
        <title>Comparison of the Chinese Bamboo Partridge and Red Junglefowl genome sequences highlights the importance of demography in genome evolution.</title>
        <authorList>
            <person name="Tiley G.P."/>
            <person name="Kimball R.T."/>
            <person name="Braun E.L."/>
            <person name="Burleigh J.G."/>
        </authorList>
    </citation>
    <scope>NUCLEOTIDE SEQUENCE [LARGE SCALE GENOMIC DNA]</scope>
    <source>
        <strain evidence="2">RTK389</strain>
        <tissue evidence="2">Blood</tissue>
    </source>
</reference>
<sequence>MQKNAVIESLQEQVNNAKEKLMRLMSVEGGCSPAVPNSCAQSTGQHCEKCSSTGDVPREHWPLDTEKDGQQISSVLRALPHTPVPLSSDAQDLWKHVSHERELTEEPECSPALLFDMGDSLECSPEHAQECGMLAGKHPLEQDASAGVAGEHPPKVSYVSSEKLQEVLQELSLDSRTCSPAFPTHTGGMWGTQEGHTAVCSSLSPYLTRRQRCVLLPPTSTDLPASPRAWCTAGSRPGTQSHGEPAGLGPGRESEGAGRGLPRPPLSYPSIPAKGWPGLRGWAVSGTELEGRRNASLQDWRQRSSLGVPARPILHSLYHYPDSDSSSSSEEVFPCCHRPCCQLCLQSPRGSLGSSSSSSTETDMEPGGAVGCWLEPQGKTQPVVNFKEDLKPTFV</sequence>
<evidence type="ECO:0000313" key="3">
    <source>
        <dbReference type="Proteomes" id="UP000237246"/>
    </source>
</evidence>